<comment type="caution">
    <text evidence="3">The sequence shown here is derived from an EMBL/GenBank/DDBJ whole genome shotgun (WGS) entry which is preliminary data.</text>
</comment>
<protein>
    <submittedName>
        <fullName evidence="3">Uncharacterized protein</fullName>
    </submittedName>
</protein>
<proteinExistence type="predicted"/>
<evidence type="ECO:0000256" key="2">
    <source>
        <dbReference type="SAM" id="MobiDB-lite"/>
    </source>
</evidence>
<feature type="coiled-coil region" evidence="1">
    <location>
        <begin position="461"/>
        <end position="488"/>
    </location>
</feature>
<dbReference type="EMBL" id="BMAT01011622">
    <property type="protein sequence ID" value="GFR76015.1"/>
    <property type="molecule type" value="Genomic_DNA"/>
</dbReference>
<feature type="region of interest" description="Disordered" evidence="2">
    <location>
        <begin position="198"/>
        <end position="219"/>
    </location>
</feature>
<gene>
    <name evidence="3" type="ORF">ElyMa_005790300</name>
</gene>
<dbReference type="Proteomes" id="UP000762676">
    <property type="component" value="Unassembled WGS sequence"/>
</dbReference>
<evidence type="ECO:0000256" key="1">
    <source>
        <dbReference type="SAM" id="Coils"/>
    </source>
</evidence>
<keyword evidence="1" id="KW-0175">Coiled coil</keyword>
<name>A0AAV4FTJ2_9GAST</name>
<organism evidence="3 4">
    <name type="scientific">Elysia marginata</name>
    <dbReference type="NCBI Taxonomy" id="1093978"/>
    <lineage>
        <taxon>Eukaryota</taxon>
        <taxon>Metazoa</taxon>
        <taxon>Spiralia</taxon>
        <taxon>Lophotrochozoa</taxon>
        <taxon>Mollusca</taxon>
        <taxon>Gastropoda</taxon>
        <taxon>Heterobranchia</taxon>
        <taxon>Euthyneura</taxon>
        <taxon>Panpulmonata</taxon>
        <taxon>Sacoglossa</taxon>
        <taxon>Placobranchoidea</taxon>
        <taxon>Plakobranchidae</taxon>
        <taxon>Elysia</taxon>
    </lineage>
</organism>
<evidence type="ECO:0000313" key="3">
    <source>
        <dbReference type="EMBL" id="GFR76015.1"/>
    </source>
</evidence>
<dbReference type="AlphaFoldDB" id="A0AAV4FTJ2"/>
<feature type="compositionally biased region" description="Low complexity" evidence="2">
    <location>
        <begin position="200"/>
        <end position="214"/>
    </location>
</feature>
<feature type="region of interest" description="Disordered" evidence="2">
    <location>
        <begin position="874"/>
        <end position="912"/>
    </location>
</feature>
<accession>A0AAV4FTJ2</accession>
<sequence>MTPAFLSGARKLWYEGARHGSMTEEDNAEVDDCRLFVGEYREALGKPWFMCQRMLERDCPIHTRWCSAQEANNARKFIELVIAETMKKRKAGAKRKRERIDPFDVLNELEIVFPTVHTMDTFQLLNNLHSFKEDNLQWSGMSDIFLKMWAELDPVVFLVFIAIKHFVQTFDHLDEAADLLDHMRNMKINFDDYVTRRDSSSNNNINSNSSSSSSNKDDQELFKSKAETLKETLYDIWYQRVQNQIRTLGPVKPIIYEMMEYVLCLGILPYRNVAQPQQQQEKNGWLCAKREIVDKYSVLIIRDTHTNELMGLDFVKNDVIHIQKDHKHLPFDTKIRQLLKAEYTFSDMNHVQNSILSAPGYVLVEEKEPTEAESDYYNAIGDKAAKEARDKDEAEAWKRTLADADDRVKYHEKIRDGDKNRIVLSGVTRPPHYPYMKTKAVRVGGGWGRYGGGGEGKKGKKSEEDRAMEKLRNELSEHSKHVNDLRRDLRKDLALEDKILNNASKKVSDVNSECIDALKKLNKSITSINNQIEKRTEKLMNDDPNRDDNDDGGVAGIVSIKELIKVTDEGMDTMEAMIKTMENQMRDVGININSETADETFHDYDKRIEVVVNSTTSETLDVTKNLFEGVQTLMDKMETLVSQTTSSLHVSRGAEERAGVSNAVYATDGFGDTTLDPHPPFLTHTDHQHEDALSAGVNDDVYASYLDSMRKSKEAYSLLKSKYSQIIRMFERFQTKNLKKISDAELTKTKLLDAKKYLHVYKESLKTQLKVNREVMNKIWTCLNKLETQATKNNAARMKRDAKTDQDLQNINLDLQQIMSMLDAKMTTDGGDLERVFSESSAMMKKLKEMRENGAQTLRDVIDKYDEAINSLHTALNNKKKPNEASGSGGSGNDGNDGNGSNSSSTVVLDPNSKTARFREAFEMAKVAAEHTDAQNKQLHDTYGRALETWYETVQDVRKQRERAIDEHTENELRRRQLADQERVRRANLIEMHRHVQDMRRYAEIDAMEANAKRRRICNGAHEAENMVKRDRFLNPQLLVVRDHFRKARLQEPISDTHMQNMRESLKMKWRQFMDGVIPSSSSLDNHGVKTWNTNFDAVMETLIVPFCEFKYGVTPVIDRVYVQRRGPRVIFASYCDALMRELILNADRSEYNELMYLFINPADQEAQQLVALSHNIENL</sequence>
<evidence type="ECO:0000313" key="4">
    <source>
        <dbReference type="Proteomes" id="UP000762676"/>
    </source>
</evidence>
<feature type="compositionally biased region" description="Gly residues" evidence="2">
    <location>
        <begin position="887"/>
        <end position="898"/>
    </location>
</feature>
<keyword evidence="4" id="KW-1185">Reference proteome</keyword>
<reference evidence="3 4" key="1">
    <citation type="journal article" date="2021" name="Elife">
        <title>Chloroplast acquisition without the gene transfer in kleptoplastic sea slugs, Plakobranchus ocellatus.</title>
        <authorList>
            <person name="Maeda T."/>
            <person name="Takahashi S."/>
            <person name="Yoshida T."/>
            <person name="Shimamura S."/>
            <person name="Takaki Y."/>
            <person name="Nagai Y."/>
            <person name="Toyoda A."/>
            <person name="Suzuki Y."/>
            <person name="Arimoto A."/>
            <person name="Ishii H."/>
            <person name="Satoh N."/>
            <person name="Nishiyama T."/>
            <person name="Hasebe M."/>
            <person name="Maruyama T."/>
            <person name="Minagawa J."/>
            <person name="Obokata J."/>
            <person name="Shigenobu S."/>
        </authorList>
    </citation>
    <scope>NUCLEOTIDE SEQUENCE [LARGE SCALE GENOMIC DNA]</scope>
</reference>